<proteinExistence type="predicted"/>
<keyword evidence="6" id="KW-0175">Coiled coil</keyword>
<dbReference type="EMBL" id="CARXXK010000001">
    <property type="protein sequence ID" value="CAI6350138.1"/>
    <property type="molecule type" value="Genomic_DNA"/>
</dbReference>
<name>A0AAV0W2U0_9HEMI</name>
<evidence type="ECO:0008006" key="12">
    <source>
        <dbReference type="Google" id="ProtNLM"/>
    </source>
</evidence>
<dbReference type="GO" id="GO:0005929">
    <property type="term" value="C:cilium"/>
    <property type="evidence" value="ECO:0007669"/>
    <property type="project" value="UniProtKB-SubCell"/>
</dbReference>
<organism evidence="10 11">
    <name type="scientific">Macrosiphum euphorbiae</name>
    <name type="common">potato aphid</name>
    <dbReference type="NCBI Taxonomy" id="13131"/>
    <lineage>
        <taxon>Eukaryota</taxon>
        <taxon>Metazoa</taxon>
        <taxon>Ecdysozoa</taxon>
        <taxon>Arthropoda</taxon>
        <taxon>Hexapoda</taxon>
        <taxon>Insecta</taxon>
        <taxon>Pterygota</taxon>
        <taxon>Neoptera</taxon>
        <taxon>Paraneoptera</taxon>
        <taxon>Hemiptera</taxon>
        <taxon>Sternorrhyncha</taxon>
        <taxon>Aphidomorpha</taxon>
        <taxon>Aphidoidea</taxon>
        <taxon>Aphididae</taxon>
        <taxon>Macrosiphini</taxon>
        <taxon>Macrosiphum</taxon>
    </lineage>
</organism>
<protein>
    <recommendedName>
        <fullName evidence="12">Cilia- and flagella-associated protein 43</fullName>
    </recommendedName>
</protein>
<feature type="compositionally biased region" description="Basic and acidic residues" evidence="9">
    <location>
        <begin position="1081"/>
        <end position="1098"/>
    </location>
</feature>
<evidence type="ECO:0000313" key="11">
    <source>
        <dbReference type="Proteomes" id="UP001160148"/>
    </source>
</evidence>
<evidence type="ECO:0000256" key="7">
    <source>
        <dbReference type="ARBA" id="ARBA00023212"/>
    </source>
</evidence>
<comment type="subcellular location">
    <subcellularLocation>
        <location evidence="1">Cell projection</location>
        <location evidence="1">Cilium</location>
    </subcellularLocation>
    <subcellularLocation>
        <location evidence="2">Cytoplasm</location>
        <location evidence="2">Cytoskeleton</location>
    </subcellularLocation>
</comment>
<reference evidence="10 11" key="1">
    <citation type="submission" date="2023-01" db="EMBL/GenBank/DDBJ databases">
        <authorList>
            <person name="Whitehead M."/>
        </authorList>
    </citation>
    <scope>NUCLEOTIDE SEQUENCE [LARGE SCALE GENOMIC DNA]</scope>
</reference>
<keyword evidence="7" id="KW-0206">Cytoskeleton</keyword>
<evidence type="ECO:0000256" key="5">
    <source>
        <dbReference type="ARBA" id="ARBA00022737"/>
    </source>
</evidence>
<evidence type="ECO:0000256" key="1">
    <source>
        <dbReference type="ARBA" id="ARBA00004138"/>
    </source>
</evidence>
<dbReference type="AlphaFoldDB" id="A0AAV0W2U0"/>
<feature type="region of interest" description="Disordered" evidence="9">
    <location>
        <begin position="630"/>
        <end position="652"/>
    </location>
</feature>
<comment type="caution">
    <text evidence="10">The sequence shown here is derived from an EMBL/GenBank/DDBJ whole genome shotgun (WGS) entry which is preliminary data.</text>
</comment>
<keyword evidence="3" id="KW-0963">Cytoplasm</keyword>
<dbReference type="SUPFAM" id="SSF50978">
    <property type="entry name" value="WD40 repeat-like"/>
    <property type="match status" value="1"/>
</dbReference>
<feature type="region of interest" description="Disordered" evidence="9">
    <location>
        <begin position="1081"/>
        <end position="1112"/>
    </location>
</feature>
<accession>A0AAV0W2U0</accession>
<evidence type="ECO:0000256" key="3">
    <source>
        <dbReference type="ARBA" id="ARBA00022490"/>
    </source>
</evidence>
<evidence type="ECO:0000256" key="9">
    <source>
        <dbReference type="SAM" id="MobiDB-lite"/>
    </source>
</evidence>
<keyword evidence="5" id="KW-0677">Repeat</keyword>
<dbReference type="Proteomes" id="UP001160148">
    <property type="component" value="Unassembled WGS sequence"/>
</dbReference>
<keyword evidence="4" id="KW-0853">WD repeat</keyword>
<sequence>MISSGTDPLIILMGFADGKIRLTNVQLNNVSDFGDYIEYSIHDNKKGRVNMLCFSHDNCMLYTCGDDGNIFSFMFQCDNKVIEMCMISVSELPQSPVFDGEDILIIKEDLKLSLEERKIHKENLKALNLANKEKDKTSYLLYGLREKFKQVLISNKSLPETLRLSGDYFQLDERINSSLIKETQSEMDKLHLKLAFDYKKSSLGLKYLKKYFIDPIVTNKFAVKAILRYVEVKTLYHEMRDNLFSSLMEEFLSKKLPKLPLEEIKDSNSVRRRGSAVLSKGAHNQIHNVSESEIFLRNVLEEYPSLPKKIQSAIDRFAARRDFENQEILKIQNMYNNKPDNNNIEEEALLDNAWDTIGYLNLKTGSDFKLTESEIITMEDKFEQYINVKKEACNLKTTFNEKVLSLRLRKISLIHDYKQFKFDACMIQKEFNDPEITTPSNFPDVVMDESIDPSLIDPFEPIGHWDPTDLILKPGNSHELTHLEIIMQNMRKEQLKYRHMHLHETMLTKINMFDDDLMELDKIRKDVKLRIKFLDLLALTFEEELIILNDFDLVEDEYSVYIKTGLQNDKVNQIQCIREEIKYLNDIINTKTNMLIDIQHTFDMEIRNDGFAKHLKKIFKKKLKVPKLKSDDADDTLSSSSSDGSDESDPEFINESAESFTAMSRVVVFDEKVLPLGCDPKLFNITLELRSKRYEIEQTIDDNKKKMDVLNTRLSSTYEEFDAIENELKQNINELEAYRIKKQLKLNDVKTTIVLNKSQMTKAKLLKSCILLYGNVMQDLTNRVMELKKEEKEIIYTFKNEKVVAKQFRTEITKMENILKSYKIAIKDEMIKKFKIETDWNFLDEMEMTIINYMIIKSKSKAKDTKERFVREIRLLENKISSQTELIIDLLKWNTFKIKTLRDVCGNINKIRQCLMEQKKINLKLQRLTMESSFTTELNTIKQTYDTLLKRKQDISEKINMYKCKGKMFPPLVKQSYTKSIQSQVVNDRSLATPATPQEESEESWTINDEPLTYNMEFNVEPKKLTFSKQSLSRLTKQSSHYDSFENVDKGYKTKKWTTYYDDEVIPATEDVEDFAEYNDFSERAETQNSLSDDKESNGSHNNIYGDNKSKN</sequence>
<dbReference type="PANTHER" id="PTHR14885:SF3">
    <property type="entry name" value="CILIA- AND FLAGELLA-ASSOCIATED PROTEIN 44"/>
    <property type="match status" value="1"/>
</dbReference>
<evidence type="ECO:0000256" key="6">
    <source>
        <dbReference type="ARBA" id="ARBA00023054"/>
    </source>
</evidence>
<dbReference type="PANTHER" id="PTHR14885">
    <property type="entry name" value="CILIA- AND FLAGELLA-ASSOCIATED PROTEIN 43-RELATED"/>
    <property type="match status" value="1"/>
</dbReference>
<evidence type="ECO:0000256" key="4">
    <source>
        <dbReference type="ARBA" id="ARBA00022574"/>
    </source>
</evidence>
<evidence type="ECO:0000313" key="10">
    <source>
        <dbReference type="EMBL" id="CAI6350138.1"/>
    </source>
</evidence>
<dbReference type="GO" id="GO:0005856">
    <property type="term" value="C:cytoskeleton"/>
    <property type="evidence" value="ECO:0007669"/>
    <property type="project" value="UniProtKB-SubCell"/>
</dbReference>
<keyword evidence="11" id="KW-1185">Reference proteome</keyword>
<evidence type="ECO:0000256" key="2">
    <source>
        <dbReference type="ARBA" id="ARBA00004245"/>
    </source>
</evidence>
<dbReference type="InterPro" id="IPR036322">
    <property type="entry name" value="WD40_repeat_dom_sf"/>
</dbReference>
<keyword evidence="8" id="KW-0966">Cell projection</keyword>
<evidence type="ECO:0000256" key="8">
    <source>
        <dbReference type="ARBA" id="ARBA00023273"/>
    </source>
</evidence>
<gene>
    <name evidence="10" type="ORF">MEUPH1_LOCUS6629</name>
</gene>